<dbReference type="STRING" id="588581.Cpap_2608"/>
<reference evidence="5" key="2">
    <citation type="submission" date="2011-01" db="EMBL/GenBank/DDBJ databases">
        <title>The Non-contiguous Finished genome of Clostridium papyrosolvens.</title>
        <authorList>
            <person name="Lucas S."/>
            <person name="Copeland A."/>
            <person name="Lapidus A."/>
            <person name="Cheng J.-F."/>
            <person name="Goodwin L."/>
            <person name="Pitluck S."/>
            <person name="Misra M."/>
            <person name="Chertkov O."/>
            <person name="Detter J.C."/>
            <person name="Han C."/>
            <person name="Tapia R."/>
            <person name="Land M."/>
            <person name="Hauser L."/>
            <person name="Kyrpides N."/>
            <person name="Ivanova N."/>
            <person name="Pagani I."/>
            <person name="Mouttaki H."/>
            <person name="He Z."/>
            <person name="Zhou J."/>
            <person name="Hemme C.L."/>
            <person name="Woyke T."/>
        </authorList>
    </citation>
    <scope>NUCLEOTIDE SEQUENCE [LARGE SCALE GENOMIC DNA]</scope>
    <source>
        <strain evidence="5">DSM 2782</strain>
    </source>
</reference>
<dbReference type="GO" id="GO:0046872">
    <property type="term" value="F:metal ion binding"/>
    <property type="evidence" value="ECO:0007669"/>
    <property type="project" value="UniProtKB-KW"/>
</dbReference>
<evidence type="ECO:0000256" key="3">
    <source>
        <dbReference type="ARBA" id="ARBA00023014"/>
    </source>
</evidence>
<evidence type="ECO:0000259" key="4">
    <source>
        <dbReference type="PROSITE" id="PS51379"/>
    </source>
</evidence>
<dbReference type="Pfam" id="PF13187">
    <property type="entry name" value="Fer4_9"/>
    <property type="match status" value="1"/>
</dbReference>
<name>F1TC08_9FIRM</name>
<dbReference type="PROSITE" id="PS51379">
    <property type="entry name" value="4FE4S_FER_2"/>
    <property type="match status" value="1"/>
</dbReference>
<dbReference type="Gene3D" id="3.20.20.100">
    <property type="entry name" value="NADP-dependent oxidoreductase domain"/>
    <property type="match status" value="1"/>
</dbReference>
<keyword evidence="2" id="KW-0408">Iron</keyword>
<dbReference type="PROSITE" id="PS00198">
    <property type="entry name" value="4FE4S_FER_1"/>
    <property type="match status" value="1"/>
</dbReference>
<evidence type="ECO:0000256" key="2">
    <source>
        <dbReference type="ARBA" id="ARBA00023004"/>
    </source>
</evidence>
<dbReference type="InterPro" id="IPR036812">
    <property type="entry name" value="NAD(P)_OxRdtase_dom_sf"/>
</dbReference>
<evidence type="ECO:0000256" key="1">
    <source>
        <dbReference type="ARBA" id="ARBA00022723"/>
    </source>
</evidence>
<dbReference type="SUPFAM" id="SSF54862">
    <property type="entry name" value="4Fe-4S ferredoxins"/>
    <property type="match status" value="1"/>
</dbReference>
<feature type="domain" description="4Fe-4S ferredoxin-type" evidence="4">
    <location>
        <begin position="356"/>
        <end position="385"/>
    </location>
</feature>
<evidence type="ECO:0000313" key="5">
    <source>
        <dbReference type="EMBL" id="EGD47923.1"/>
    </source>
</evidence>
<protein>
    <submittedName>
        <fullName evidence="5">Aldo/keto reductase</fullName>
    </submittedName>
</protein>
<keyword evidence="6" id="KW-1185">Reference proteome</keyword>
<sequence length="394" mass="44336">MSLGNDIIDALTTVVKEDKWMQYRELGNTGIKISALGFGAMRLPQTNVGGKMVFDTEESIRMIHKSFELGVNYIDTAPYYCEKQSEEIVGKAIKGWRDKVYLSTKNPIEDDSGDHYRERLENSLKKLDTDYIDFYHMWGIDLESYEKKINVKNGPLSAALKAKEEGLIKHLSFSFHDKAENMIKLIDTGYFETVLCQYNMLDRSNEAGIAHAREKGLGVMIMGPIGGGRLGAPSEIIKKLIPGGAKSSAELAMRFVVSNPNVTCALSGMSSMAMVEENVRVVSKEEQLTDAEIFAINEAMEQNKKLSDLYCTGCNYCMPCPKEVNIPKIFEYMNYHRVYKLTDYAKAEYKSIGTNEWVKGNRADACVDCGICEQKCPQKIQIRKQLKESHKALA</sequence>
<dbReference type="PANTHER" id="PTHR43312">
    <property type="entry name" value="D-THREO-ALDOSE 1-DEHYDROGENASE"/>
    <property type="match status" value="1"/>
</dbReference>
<proteinExistence type="predicted"/>
<dbReference type="AlphaFoldDB" id="F1TC08"/>
<reference evidence="5" key="1">
    <citation type="submission" date="2009-07" db="EMBL/GenBank/DDBJ databases">
        <authorList>
            <consortium name="US DOE Joint Genome Institute (JGI-PGF)"/>
            <person name="Lucas S."/>
            <person name="Copeland A."/>
            <person name="Lapidus A."/>
            <person name="Glavina del Rio T."/>
            <person name="Tice H."/>
            <person name="Bruce D."/>
            <person name="Goodwin L."/>
            <person name="Pitluck S."/>
            <person name="Larimer F."/>
            <person name="Land M.L."/>
            <person name="Mouttaki H."/>
            <person name="He Z."/>
            <person name="Zhou J."/>
            <person name="Hemme C.L."/>
        </authorList>
    </citation>
    <scope>NUCLEOTIDE SEQUENCE</scope>
    <source>
        <strain evidence="5">DSM 2782</strain>
    </source>
</reference>
<keyword evidence="3" id="KW-0411">Iron-sulfur</keyword>
<dbReference type="InterPro" id="IPR017896">
    <property type="entry name" value="4Fe4S_Fe-S-bd"/>
</dbReference>
<dbReference type="eggNOG" id="COG1453">
    <property type="taxonomic scope" value="Bacteria"/>
</dbReference>
<organism evidence="5 6">
    <name type="scientific">Ruminiclostridium papyrosolvens DSM 2782</name>
    <dbReference type="NCBI Taxonomy" id="588581"/>
    <lineage>
        <taxon>Bacteria</taxon>
        <taxon>Bacillati</taxon>
        <taxon>Bacillota</taxon>
        <taxon>Clostridia</taxon>
        <taxon>Eubacteriales</taxon>
        <taxon>Oscillospiraceae</taxon>
        <taxon>Ruminiclostridium</taxon>
    </lineage>
</organism>
<dbReference type="Pfam" id="PF00248">
    <property type="entry name" value="Aldo_ket_red"/>
    <property type="match status" value="1"/>
</dbReference>
<dbReference type="CDD" id="cd19096">
    <property type="entry name" value="AKR_Fe-S_oxidoreductase"/>
    <property type="match status" value="1"/>
</dbReference>
<gene>
    <name evidence="5" type="ORF">Cpap_2608</name>
</gene>
<dbReference type="InterPro" id="IPR053135">
    <property type="entry name" value="AKR2_Oxidoreductase"/>
</dbReference>
<dbReference type="PANTHER" id="PTHR43312:SF2">
    <property type="entry name" value="OXIDOREDUCTASE"/>
    <property type="match status" value="1"/>
</dbReference>
<dbReference type="SUPFAM" id="SSF51430">
    <property type="entry name" value="NAD(P)-linked oxidoreductase"/>
    <property type="match status" value="1"/>
</dbReference>
<keyword evidence="1" id="KW-0479">Metal-binding</keyword>
<comment type="caution">
    <text evidence="5">The sequence shown here is derived from an EMBL/GenBank/DDBJ whole genome shotgun (WGS) entry which is preliminary data.</text>
</comment>
<evidence type="ECO:0000313" key="6">
    <source>
        <dbReference type="Proteomes" id="UP000003860"/>
    </source>
</evidence>
<dbReference type="EMBL" id="ACXX02000005">
    <property type="protein sequence ID" value="EGD47923.1"/>
    <property type="molecule type" value="Genomic_DNA"/>
</dbReference>
<dbReference type="InterPro" id="IPR017900">
    <property type="entry name" value="4Fe4S_Fe_S_CS"/>
</dbReference>
<dbReference type="Proteomes" id="UP000003860">
    <property type="component" value="Unassembled WGS sequence"/>
</dbReference>
<accession>F1TC08</accession>
<dbReference type="GO" id="GO:0051536">
    <property type="term" value="F:iron-sulfur cluster binding"/>
    <property type="evidence" value="ECO:0007669"/>
    <property type="project" value="UniProtKB-KW"/>
</dbReference>
<dbReference type="InterPro" id="IPR023210">
    <property type="entry name" value="NADP_OxRdtase_dom"/>
</dbReference>